<comment type="similarity">
    <text evidence="1">Belongs to the UPF0174 family.</text>
</comment>
<dbReference type="Pfam" id="PF03981">
    <property type="entry name" value="Ubiq_cyt_C_chap"/>
    <property type="match status" value="1"/>
</dbReference>
<comment type="caution">
    <text evidence="3">The sequence shown here is derived from an EMBL/GenBank/DDBJ whole genome shotgun (WGS) entry which is preliminary data.</text>
</comment>
<evidence type="ECO:0000313" key="3">
    <source>
        <dbReference type="EMBL" id="MXO65937.1"/>
    </source>
</evidence>
<reference evidence="3 4" key="1">
    <citation type="submission" date="2019-12" db="EMBL/GenBank/DDBJ databases">
        <title>Genomic-based taxomic classification of the family Erythrobacteraceae.</title>
        <authorList>
            <person name="Xu L."/>
        </authorList>
    </citation>
    <scope>NUCLEOTIDE SEQUENCE [LARGE SCALE GENOMIC DNA]</scope>
    <source>
        <strain evidence="3 4">LMG 29518</strain>
    </source>
</reference>
<proteinExistence type="inferred from homology"/>
<dbReference type="AlphaFoldDB" id="A0A6I4T4Z2"/>
<evidence type="ECO:0000313" key="4">
    <source>
        <dbReference type="Proteomes" id="UP000438476"/>
    </source>
</evidence>
<evidence type="ECO:0000256" key="1">
    <source>
        <dbReference type="ARBA" id="ARBA00006436"/>
    </source>
</evidence>
<feature type="domain" description="Ubiquinol-cytochrome c chaperone" evidence="2">
    <location>
        <begin position="39"/>
        <end position="170"/>
    </location>
</feature>
<gene>
    <name evidence="3" type="ORF">GRI91_09240</name>
</gene>
<dbReference type="RefSeq" id="WP_160736346.1">
    <property type="nucleotide sequence ID" value="NZ_WTYT01000003.1"/>
</dbReference>
<dbReference type="EMBL" id="WTYT01000003">
    <property type="protein sequence ID" value="MXO65937.1"/>
    <property type="molecule type" value="Genomic_DNA"/>
</dbReference>
<protein>
    <recommendedName>
        <fullName evidence="2">Ubiquinol-cytochrome c chaperone domain-containing protein</fullName>
    </recommendedName>
</protein>
<sequence length="172" mass="19379">MSFFSRLFHRKPSAREELRPLWHRIVEISREPDWYRDKGAADTLPGRFDMITAILSLTLLRMETEEELTPASVYLTELFVDDMDGQLREQGVGDVVVGKHVGRLMSVLGGRLGAYRSGLAASEFAEWTSAIERNVTLRDGVSATSMAEGLREFYDQLLATDKTALLAGRIER</sequence>
<evidence type="ECO:0000259" key="2">
    <source>
        <dbReference type="Pfam" id="PF03981"/>
    </source>
</evidence>
<dbReference type="InterPro" id="IPR021150">
    <property type="entry name" value="Ubiq_cyt_c_chap"/>
</dbReference>
<dbReference type="OrthoDB" id="7158889at2"/>
<dbReference type="Proteomes" id="UP000438476">
    <property type="component" value="Unassembled WGS sequence"/>
</dbReference>
<organism evidence="3 4">
    <name type="scientific">Altericroceibacterium endophyticum</name>
    <dbReference type="NCBI Taxonomy" id="1808508"/>
    <lineage>
        <taxon>Bacteria</taxon>
        <taxon>Pseudomonadati</taxon>
        <taxon>Pseudomonadota</taxon>
        <taxon>Alphaproteobacteria</taxon>
        <taxon>Sphingomonadales</taxon>
        <taxon>Erythrobacteraceae</taxon>
        <taxon>Altericroceibacterium</taxon>
    </lineage>
</organism>
<name>A0A6I4T4Z2_9SPHN</name>
<accession>A0A6I4T4Z2</accession>
<keyword evidence="4" id="KW-1185">Reference proteome</keyword>